<sequence>MNFGPISQPQLPPNPLELFVYPVARWSQDEIYPRNLKESANMKLAHQSLEQRLVAGDLPLIEDIVPLANIIYKNPDLLALARFATDHAKLAVRSYTGNVDGPTYYSPNSTMLPPRPFTATSQDFATGRTGLQDHFESFELVCRRLQYPLEPYRLPGLDEIHPIQSANYWLALDVNASYMRGCIDGGMIMRVPLICETQTTKVAWNVDLLYGSAVAQFLVHRSAEGGPPQLEKNEAIVTAPSTRREGDCVPDHVFLVRFVDFISVIPNFGADVQFYPVTLTSKDIGRDYMNGVLGSEMYVYVASHGLTLQHALRVDRQSKRTRPGKSLKTVVLKEEPHDGLGGATPTLAPA</sequence>
<protein>
    <submittedName>
        <fullName evidence="1">Uncharacterized protein</fullName>
    </submittedName>
</protein>
<proteinExistence type="predicted"/>
<evidence type="ECO:0000313" key="2">
    <source>
        <dbReference type="Proteomes" id="UP000054007"/>
    </source>
</evidence>
<name>A0A0D7B6E6_9AGAR</name>
<accession>A0A0D7B6E6</accession>
<reference evidence="1 2" key="1">
    <citation type="journal article" date="2015" name="Fungal Genet. Biol.">
        <title>Evolution of novel wood decay mechanisms in Agaricales revealed by the genome sequences of Fistulina hepatica and Cylindrobasidium torrendii.</title>
        <authorList>
            <person name="Floudas D."/>
            <person name="Held B.W."/>
            <person name="Riley R."/>
            <person name="Nagy L.G."/>
            <person name="Koehler G."/>
            <person name="Ransdell A.S."/>
            <person name="Younus H."/>
            <person name="Chow J."/>
            <person name="Chiniquy J."/>
            <person name="Lipzen A."/>
            <person name="Tritt A."/>
            <person name="Sun H."/>
            <person name="Haridas S."/>
            <person name="LaButti K."/>
            <person name="Ohm R.A."/>
            <person name="Kues U."/>
            <person name="Blanchette R.A."/>
            <person name="Grigoriev I.V."/>
            <person name="Minto R.E."/>
            <person name="Hibbett D.S."/>
        </authorList>
    </citation>
    <scope>NUCLEOTIDE SEQUENCE [LARGE SCALE GENOMIC DNA]</scope>
    <source>
        <strain evidence="1 2">FP15055 ss-10</strain>
    </source>
</reference>
<dbReference type="EMBL" id="KN880566">
    <property type="protein sequence ID" value="KIY66082.1"/>
    <property type="molecule type" value="Genomic_DNA"/>
</dbReference>
<gene>
    <name evidence="1" type="ORF">CYLTODRAFT_491767</name>
</gene>
<dbReference type="Proteomes" id="UP000054007">
    <property type="component" value="Unassembled WGS sequence"/>
</dbReference>
<keyword evidence="2" id="KW-1185">Reference proteome</keyword>
<evidence type="ECO:0000313" key="1">
    <source>
        <dbReference type="EMBL" id="KIY66082.1"/>
    </source>
</evidence>
<organism evidence="1 2">
    <name type="scientific">Cylindrobasidium torrendii FP15055 ss-10</name>
    <dbReference type="NCBI Taxonomy" id="1314674"/>
    <lineage>
        <taxon>Eukaryota</taxon>
        <taxon>Fungi</taxon>
        <taxon>Dikarya</taxon>
        <taxon>Basidiomycota</taxon>
        <taxon>Agaricomycotina</taxon>
        <taxon>Agaricomycetes</taxon>
        <taxon>Agaricomycetidae</taxon>
        <taxon>Agaricales</taxon>
        <taxon>Marasmiineae</taxon>
        <taxon>Physalacriaceae</taxon>
        <taxon>Cylindrobasidium</taxon>
    </lineage>
</organism>
<dbReference type="AlphaFoldDB" id="A0A0D7B6E6"/>